<keyword evidence="1" id="KW-0732">Signal</keyword>
<dbReference type="InterPro" id="IPR033130">
    <property type="entry name" value="RNase_T2_His_AS_2"/>
</dbReference>
<dbReference type="Proteomes" id="UP001197214">
    <property type="component" value="Unassembled WGS sequence"/>
</dbReference>
<organism evidence="2 3">
    <name type="scientific">Stakelama flava</name>
    <dbReference type="NCBI Taxonomy" id="2860338"/>
    <lineage>
        <taxon>Bacteria</taxon>
        <taxon>Pseudomonadati</taxon>
        <taxon>Pseudomonadota</taxon>
        <taxon>Alphaproteobacteria</taxon>
        <taxon>Sphingomonadales</taxon>
        <taxon>Sphingomonadaceae</taxon>
        <taxon>Stakelama</taxon>
    </lineage>
</organism>
<evidence type="ECO:0000313" key="3">
    <source>
        <dbReference type="Proteomes" id="UP001197214"/>
    </source>
</evidence>
<comment type="caution">
    <text evidence="2">The sequence shown here is derived from an EMBL/GenBank/DDBJ whole genome shotgun (WGS) entry which is preliminary data.</text>
</comment>
<dbReference type="PANTHER" id="PTHR11240">
    <property type="entry name" value="RIBONUCLEASE T2"/>
    <property type="match status" value="1"/>
</dbReference>
<dbReference type="RefSeq" id="WP_219237054.1">
    <property type="nucleotide sequence ID" value="NZ_JAHWZX010000002.1"/>
</dbReference>
<feature type="chain" id="PRO_5046390248" evidence="1">
    <location>
        <begin position="22"/>
        <end position="238"/>
    </location>
</feature>
<dbReference type="InterPro" id="IPR001568">
    <property type="entry name" value="RNase_T2-like"/>
</dbReference>
<dbReference type="PROSITE" id="PS00530">
    <property type="entry name" value="RNASE_T2_1"/>
    <property type="match status" value="1"/>
</dbReference>
<reference evidence="2 3" key="1">
    <citation type="submission" date="2021-07" db="EMBL/GenBank/DDBJ databases">
        <title>Stakelama flava sp. nov., a novel endophytic bacterium isolated from branch of Kandelia candel.</title>
        <authorList>
            <person name="Tuo L."/>
        </authorList>
    </citation>
    <scope>NUCLEOTIDE SEQUENCE [LARGE SCALE GENOMIC DNA]</scope>
    <source>
        <strain evidence="2 3">CBK3Z-3</strain>
    </source>
</reference>
<dbReference type="EMBL" id="JAHWZX010000002">
    <property type="protein sequence ID" value="MBW4329959.1"/>
    <property type="molecule type" value="Genomic_DNA"/>
</dbReference>
<evidence type="ECO:0000256" key="1">
    <source>
        <dbReference type="SAM" id="SignalP"/>
    </source>
</evidence>
<dbReference type="PANTHER" id="PTHR11240:SF22">
    <property type="entry name" value="RIBONUCLEASE T2"/>
    <property type="match status" value="1"/>
</dbReference>
<proteinExistence type="predicted"/>
<dbReference type="Pfam" id="PF00445">
    <property type="entry name" value="Ribonuclease_T2"/>
    <property type="match status" value="1"/>
</dbReference>
<keyword evidence="3" id="KW-1185">Reference proteome</keyword>
<feature type="signal peptide" evidence="1">
    <location>
        <begin position="1"/>
        <end position="21"/>
    </location>
</feature>
<gene>
    <name evidence="2" type="ORF">KY084_03605</name>
</gene>
<sequence>MKPLLIAGTLAALVVPGVASAQAYQCAVPSRIEPPHAEGPTAKEPRRVLPTGGYTLAIGWSPEQCHGGAGSIASGFQCSATNQFGFTLHGLWPDGKGAQWPQYCRSAAILPERVIRRHICATPSAQLMQHEYAKHGTCTGMAPADYFAKSTGLFGVLRYPDMVRLSHRDDLTAGQLAAAIAAANPGMTARMMRITASKDGYLREIWFCLDTGYRYRVCPAFEKTLPSNKRIRIRKAMR</sequence>
<accession>A0ABS6XJ86</accession>
<dbReference type="InterPro" id="IPR018188">
    <property type="entry name" value="RNase_T2_His_AS_1"/>
</dbReference>
<evidence type="ECO:0000313" key="2">
    <source>
        <dbReference type="EMBL" id="MBW4329959.1"/>
    </source>
</evidence>
<dbReference type="PROSITE" id="PS00531">
    <property type="entry name" value="RNASE_T2_2"/>
    <property type="match status" value="1"/>
</dbReference>
<name>A0ABS6XJ86_9SPHN</name>
<protein>
    <submittedName>
        <fullName evidence="2">Ribonuclease T</fullName>
    </submittedName>
</protein>